<gene>
    <name evidence="10" type="ORF">H4P12_06665</name>
</gene>
<dbReference type="Pfam" id="PF13677">
    <property type="entry name" value="MotB_plug"/>
    <property type="match status" value="1"/>
</dbReference>
<keyword evidence="11" id="KW-1185">Reference proteome</keyword>
<keyword evidence="5 7" id="KW-1133">Transmembrane helix</keyword>
<dbReference type="Gene3D" id="3.30.1330.60">
    <property type="entry name" value="OmpA-like domain"/>
    <property type="match status" value="1"/>
</dbReference>
<evidence type="ECO:0000313" key="10">
    <source>
        <dbReference type="EMBL" id="MBC9246399.1"/>
    </source>
</evidence>
<dbReference type="GO" id="GO:0005886">
    <property type="term" value="C:plasma membrane"/>
    <property type="evidence" value="ECO:0007669"/>
    <property type="project" value="UniProtKB-SubCell"/>
</dbReference>
<organism evidence="10 11">
    <name type="scientific">Paracoccus amoyensis</name>
    <dbReference type="NCBI Taxonomy" id="2760093"/>
    <lineage>
        <taxon>Bacteria</taxon>
        <taxon>Pseudomonadati</taxon>
        <taxon>Pseudomonadota</taxon>
        <taxon>Alphaproteobacteria</taxon>
        <taxon>Rhodobacterales</taxon>
        <taxon>Paracoccaceae</taxon>
        <taxon>Paracoccus</taxon>
    </lineage>
</organism>
<comment type="similarity">
    <text evidence="2">Belongs to the MotB family.</text>
</comment>
<dbReference type="Pfam" id="PF00691">
    <property type="entry name" value="OmpA"/>
    <property type="match status" value="1"/>
</dbReference>
<proteinExistence type="inferred from homology"/>
<sequence>MADVNGPIGPVVIIKRISAAAETRHHGGAWKVAYADFVTAMMAFFLLMWLVNATTEKQRSGLADYFNPTIARMPGAAGDGRQEGVRHAVSQAMPDSEKAADFEEVAQQIQNQLTGTGAESMQLTNLLKHVVTRMTDEGLVIELTDLTDESLFIDDTAQPRVILAELTRILSRVLGNMRNDIALSGHVRAYPEMLKTSPVWALSDARAHAVRNLLEQAGLDAKRIQRVSGYADRKQRSGNPMDAANNRIEVILLR</sequence>
<dbReference type="Proteomes" id="UP000608594">
    <property type="component" value="Unassembled WGS sequence"/>
</dbReference>
<keyword evidence="4 7" id="KW-0812">Transmembrane</keyword>
<evidence type="ECO:0000256" key="7">
    <source>
        <dbReference type="SAM" id="Phobius"/>
    </source>
</evidence>
<dbReference type="InterPro" id="IPR025713">
    <property type="entry name" value="MotB-like_N_dom"/>
</dbReference>
<dbReference type="InterPro" id="IPR050330">
    <property type="entry name" value="Bact_OuterMem_StrucFunc"/>
</dbReference>
<name>A0A926JCI1_9RHOB</name>
<keyword evidence="3" id="KW-1003">Cell membrane</keyword>
<reference evidence="10" key="1">
    <citation type="submission" date="2020-08" db="EMBL/GenBank/DDBJ databases">
        <title>Paracoccus amoyensis sp. nov., isolated from the surface seawater at coast of Xiamen, Fujian.</title>
        <authorList>
            <person name="Lyu L."/>
        </authorList>
    </citation>
    <scope>NUCLEOTIDE SEQUENCE</scope>
    <source>
        <strain evidence="10">11-3</strain>
    </source>
</reference>
<evidence type="ECO:0000256" key="4">
    <source>
        <dbReference type="ARBA" id="ARBA00022692"/>
    </source>
</evidence>
<evidence type="ECO:0000259" key="9">
    <source>
        <dbReference type="Pfam" id="PF13677"/>
    </source>
</evidence>
<dbReference type="PANTHER" id="PTHR30329:SF21">
    <property type="entry name" value="LIPOPROTEIN YIAD-RELATED"/>
    <property type="match status" value="1"/>
</dbReference>
<accession>A0A926JCI1</accession>
<evidence type="ECO:0000259" key="8">
    <source>
        <dbReference type="Pfam" id="PF00691"/>
    </source>
</evidence>
<feature type="transmembrane region" description="Helical" evidence="7">
    <location>
        <begin position="32"/>
        <end position="51"/>
    </location>
</feature>
<keyword evidence="6 7" id="KW-0472">Membrane</keyword>
<evidence type="ECO:0000256" key="1">
    <source>
        <dbReference type="ARBA" id="ARBA00004162"/>
    </source>
</evidence>
<evidence type="ECO:0000256" key="5">
    <source>
        <dbReference type="ARBA" id="ARBA00022989"/>
    </source>
</evidence>
<protein>
    <submittedName>
        <fullName evidence="10">OmpA family protein</fullName>
    </submittedName>
</protein>
<feature type="domain" description="OmpA-like" evidence="8">
    <location>
        <begin position="177"/>
        <end position="247"/>
    </location>
</feature>
<dbReference type="SUPFAM" id="SSF103088">
    <property type="entry name" value="OmpA-like"/>
    <property type="match status" value="1"/>
</dbReference>
<dbReference type="RefSeq" id="WP_187792888.1">
    <property type="nucleotide sequence ID" value="NZ_JACOQL010000002.1"/>
</dbReference>
<dbReference type="InterPro" id="IPR006665">
    <property type="entry name" value="OmpA-like"/>
</dbReference>
<dbReference type="InterPro" id="IPR036737">
    <property type="entry name" value="OmpA-like_sf"/>
</dbReference>
<evidence type="ECO:0000256" key="6">
    <source>
        <dbReference type="ARBA" id="ARBA00023136"/>
    </source>
</evidence>
<dbReference type="PANTHER" id="PTHR30329">
    <property type="entry name" value="STATOR ELEMENT OF FLAGELLAR MOTOR COMPLEX"/>
    <property type="match status" value="1"/>
</dbReference>
<dbReference type="EMBL" id="JACOQL010000002">
    <property type="protein sequence ID" value="MBC9246399.1"/>
    <property type="molecule type" value="Genomic_DNA"/>
</dbReference>
<evidence type="ECO:0000256" key="2">
    <source>
        <dbReference type="ARBA" id="ARBA00008914"/>
    </source>
</evidence>
<comment type="caution">
    <text evidence="10">The sequence shown here is derived from an EMBL/GenBank/DDBJ whole genome shotgun (WGS) entry which is preliminary data.</text>
</comment>
<dbReference type="AlphaFoldDB" id="A0A926JCI1"/>
<comment type="subcellular location">
    <subcellularLocation>
        <location evidence="1">Cell membrane</location>
        <topology evidence="1">Single-pass membrane protein</topology>
    </subcellularLocation>
</comment>
<feature type="domain" description="Motility protein B-like N-terminal" evidence="9">
    <location>
        <begin position="20"/>
        <end position="68"/>
    </location>
</feature>
<evidence type="ECO:0000256" key="3">
    <source>
        <dbReference type="ARBA" id="ARBA00022475"/>
    </source>
</evidence>
<evidence type="ECO:0000313" key="11">
    <source>
        <dbReference type="Proteomes" id="UP000608594"/>
    </source>
</evidence>